<feature type="domain" description="HMG box" evidence="3">
    <location>
        <begin position="43"/>
        <end position="101"/>
    </location>
</feature>
<reference evidence="5" key="1">
    <citation type="submission" date="2025-08" db="UniProtKB">
        <authorList>
            <consortium name="RefSeq"/>
        </authorList>
    </citation>
    <scope>IDENTIFICATION</scope>
</reference>
<accession>A0A6P7J7S6</accession>
<dbReference type="GO" id="GO:0005634">
    <property type="term" value="C:nucleus"/>
    <property type="evidence" value="ECO:0007669"/>
    <property type="project" value="UniProtKB-UniRule"/>
</dbReference>
<feature type="region of interest" description="Disordered" evidence="2">
    <location>
        <begin position="1234"/>
        <end position="1260"/>
    </location>
</feature>
<feature type="region of interest" description="Disordered" evidence="2">
    <location>
        <begin position="19"/>
        <end position="43"/>
    </location>
</feature>
<dbReference type="GO" id="GO:0003677">
    <property type="term" value="F:DNA binding"/>
    <property type="evidence" value="ECO:0007669"/>
    <property type="project" value="UniProtKB-UniRule"/>
</dbReference>
<feature type="compositionally biased region" description="Basic and acidic residues" evidence="2">
    <location>
        <begin position="34"/>
        <end position="43"/>
    </location>
</feature>
<dbReference type="InterPro" id="IPR040648">
    <property type="entry name" value="HMGXB3_CxC4"/>
</dbReference>
<name>A0A6P7J7S6_9TELE</name>
<feature type="compositionally biased region" description="Low complexity" evidence="2">
    <location>
        <begin position="131"/>
        <end position="143"/>
    </location>
</feature>
<dbReference type="SMART" id="SM00398">
    <property type="entry name" value="HMG"/>
    <property type="match status" value="1"/>
</dbReference>
<sequence>MEKVDALEVVKVTEEVESTYNQMEQTTPKKRKNKAQEDSVEKPKKPRSAYLLYYFDVHQIMQLGIPNMPQSEINKHISESWKRLSVAEKSYYLEKAKLEKEGIDTSSLSPSKDLPGFRKILPRARYFLLSKGSSHHQPGSSQSEVRPESLESPAEGSLSSVSLTLEPQFTPLSLTGDMSISDRSIDIAEETSAASHSIELQGLQPSSLSSTSSNPIPATEIQSSTENEVTLKPNETRQASTSYGGMMVQQAQGESTQVVAIIPSQNLIESKSLAGVSPMGQVMMVSVGASIEQRAKPSYKMSVKTYTRRGRGRCLNSGCTFMYVTRHKPPTCPECGSHLGGKWIPPAKRARDASKQLPQTAETEPSETSQTTTAPVQEGNGDMGKTNKPRCNKEGRVQRGSRKQHASSPRVPPEGSNTKPHAQMEQVKDNLKSAITQVPDRTPAAVQKRPVRPILPACPATGRTLFQIITVPPDKGKLQGAYNKSCTVPRESFSGLKPSTLKQLGQTVLTTTVDQDLAHRSQPVSSLTDRRMNILSVVPFKQHTVSSFDLGLSTARGKGRCKNPACDYMYKNRHKPAVCPKCGWELTQKKETKSETLLDPYQALSPAQKDIQRQNTLQLLRSTLQIPESETELQETLTLIQELNSLQIVLVQPSDQEQENCTETLVESGWPQFYESAATHCGLCNYPLFKGGQSTVAGQEDCWVLTETLMQTASLQLKVCLNVHCLALHSFTDLHPGLFNIGNRLLVSIDLFLKLRTTIKLGKTPSEAARTLLDHVLNHPVHSLSPDESSRIQELLLSGYWAFECLTVRDYNDMICGICGIAPKIEIAQRYTSNVLELKNVEFTWPEFSVSDEVHVDDFWLTMENEAIEQAAFPTDIPITRVDASIIAPFIPPLMRNSAVINTEKDKVLAHIQQPSGDPSVLVRLIHDGQLRLDKIEDHSEDELRAILERCRASITPGSTKTELLASLVSLYTPVHSGLSTASDPPPHLTAGKLSKVCPHKVMCGSKYLVRGETARDHVDLLLSSHHWPPVYVCDCARNVALCTDLQYPELATQMWGRNQGCFCDPFEKPEFVSCAELQDQPYSADLSLAAENQHVHPITKSTSCWLVHPPAAAQESTTPEHHSMVLCRDLEPYTSLVAELDTEKEWEPDKAAEKNDEADLSEDCSSVIHARKQPVVFNNTAYYYLYNRLVDFLTSRDIVSQQISQVVKACQPGEVVIRDALYRLGVAHINTEREEDDGSEMEAQAHKEGTETCEDVLLE</sequence>
<feature type="region of interest" description="Disordered" evidence="2">
    <location>
        <begin position="348"/>
        <end position="423"/>
    </location>
</feature>
<dbReference type="RefSeq" id="XP_028272842.1">
    <property type="nucleotide sequence ID" value="XM_028417041.1"/>
</dbReference>
<feature type="region of interest" description="Disordered" evidence="2">
    <location>
        <begin position="131"/>
        <end position="162"/>
    </location>
</feature>
<dbReference type="Pfam" id="PF09011">
    <property type="entry name" value="HMG_box_2"/>
    <property type="match status" value="1"/>
</dbReference>
<evidence type="ECO:0000259" key="3">
    <source>
        <dbReference type="PROSITE" id="PS50118"/>
    </source>
</evidence>
<evidence type="ECO:0000256" key="2">
    <source>
        <dbReference type="SAM" id="MobiDB-lite"/>
    </source>
</evidence>
<dbReference type="PROSITE" id="PS50118">
    <property type="entry name" value="HMG_BOX_2"/>
    <property type="match status" value="1"/>
</dbReference>
<dbReference type="Pfam" id="PF18717">
    <property type="entry name" value="CxC4"/>
    <property type="match status" value="1"/>
</dbReference>
<dbReference type="InParanoid" id="A0A6P7J7S6"/>
<proteinExistence type="predicted"/>
<dbReference type="InterPro" id="IPR009071">
    <property type="entry name" value="HMG_box_dom"/>
</dbReference>
<dbReference type="Proteomes" id="UP000515145">
    <property type="component" value="Chromosome 10"/>
</dbReference>
<feature type="compositionally biased region" description="Low complexity" evidence="2">
    <location>
        <begin position="358"/>
        <end position="375"/>
    </location>
</feature>
<feature type="DNA-binding region" description="HMG box" evidence="1">
    <location>
        <begin position="43"/>
        <end position="101"/>
    </location>
</feature>
<evidence type="ECO:0000313" key="5">
    <source>
        <dbReference type="RefSeq" id="XP_028272842.1"/>
    </source>
</evidence>
<dbReference type="PANTHER" id="PTHR17609:SF2">
    <property type="entry name" value="HMG DOMAIN-CONTAINING PROTEIN 3"/>
    <property type="match status" value="1"/>
</dbReference>
<dbReference type="PANTHER" id="PTHR17609">
    <property type="entry name" value="HMG DOMAIN-CONTAINING PROTEIN 3"/>
    <property type="match status" value="1"/>
</dbReference>
<organism evidence="4 5">
    <name type="scientific">Parambassis ranga</name>
    <name type="common">Indian glassy fish</name>
    <dbReference type="NCBI Taxonomy" id="210632"/>
    <lineage>
        <taxon>Eukaryota</taxon>
        <taxon>Metazoa</taxon>
        <taxon>Chordata</taxon>
        <taxon>Craniata</taxon>
        <taxon>Vertebrata</taxon>
        <taxon>Euteleostomi</taxon>
        <taxon>Actinopterygii</taxon>
        <taxon>Neopterygii</taxon>
        <taxon>Teleostei</taxon>
        <taxon>Neoteleostei</taxon>
        <taxon>Acanthomorphata</taxon>
        <taxon>Ovalentaria</taxon>
        <taxon>Ambassidae</taxon>
        <taxon>Parambassis</taxon>
    </lineage>
</organism>
<protein>
    <submittedName>
        <fullName evidence="5">HMG domain-containing protein 3</fullName>
    </submittedName>
</protein>
<dbReference type="OrthoDB" id="8948380at2759"/>
<evidence type="ECO:0000256" key="1">
    <source>
        <dbReference type="PROSITE-ProRule" id="PRU00267"/>
    </source>
</evidence>
<keyword evidence="1" id="KW-0238">DNA-binding</keyword>
<dbReference type="GeneID" id="114443118"/>
<dbReference type="InterPro" id="IPR039598">
    <property type="entry name" value="HMGXB3"/>
</dbReference>
<keyword evidence="4" id="KW-1185">Reference proteome</keyword>
<dbReference type="Gene3D" id="1.10.30.10">
    <property type="entry name" value="High mobility group box domain"/>
    <property type="match status" value="1"/>
</dbReference>
<keyword evidence="1" id="KW-0539">Nucleus</keyword>
<dbReference type="AlphaFoldDB" id="A0A6P7J7S6"/>
<gene>
    <name evidence="5" type="primary">hmgxb3</name>
</gene>
<dbReference type="CTD" id="22993"/>
<dbReference type="FunCoup" id="A0A6P7J7S6">
    <property type="interactions" value="1698"/>
</dbReference>
<dbReference type="SUPFAM" id="SSF47095">
    <property type="entry name" value="HMG-box"/>
    <property type="match status" value="1"/>
</dbReference>
<evidence type="ECO:0000313" key="4">
    <source>
        <dbReference type="Proteomes" id="UP000515145"/>
    </source>
</evidence>
<feature type="region of interest" description="Disordered" evidence="2">
    <location>
        <begin position="196"/>
        <end position="235"/>
    </location>
</feature>
<dbReference type="InterPro" id="IPR036910">
    <property type="entry name" value="HMG_box_dom_sf"/>
</dbReference>
<feature type="compositionally biased region" description="Polar residues" evidence="2">
    <location>
        <begin position="214"/>
        <end position="228"/>
    </location>
</feature>